<name>A0A8J4PYB4_9MYCE</name>
<dbReference type="InterPro" id="IPR012340">
    <property type="entry name" value="NA-bd_OB-fold"/>
</dbReference>
<reference evidence="2" key="1">
    <citation type="submission" date="2020-01" db="EMBL/GenBank/DDBJ databases">
        <title>Development of genomics and gene disruption for Polysphondylium violaceum indicates a role for the polyketide synthase stlB in stalk morphogenesis.</title>
        <authorList>
            <person name="Narita B."/>
            <person name="Kawabe Y."/>
            <person name="Kin K."/>
            <person name="Saito T."/>
            <person name="Gibbs R."/>
            <person name="Kuspa A."/>
            <person name="Muzny D."/>
            <person name="Queller D."/>
            <person name="Richards S."/>
            <person name="Strassman J."/>
            <person name="Sucgang R."/>
            <person name="Worley K."/>
            <person name="Schaap P."/>
        </authorList>
    </citation>
    <scope>NUCLEOTIDE SEQUENCE</scope>
    <source>
        <strain evidence="2">QSvi11</strain>
    </source>
</reference>
<comment type="caution">
    <text evidence="2">The sequence shown here is derived from an EMBL/GenBank/DDBJ whole genome shotgun (WGS) entry which is preliminary data.</text>
</comment>
<protein>
    <recommendedName>
        <fullName evidence="1">Single-stranded DNA binding protein Ssb-like OB fold domain-containing protein</fullName>
    </recommendedName>
</protein>
<dbReference type="PANTHER" id="PTHR31472:SF5">
    <property type="entry name" value="OS05G0244600 PROTEIN"/>
    <property type="match status" value="1"/>
</dbReference>
<dbReference type="EMBL" id="AJWJ01000062">
    <property type="protein sequence ID" value="KAF2076403.1"/>
    <property type="molecule type" value="Genomic_DNA"/>
</dbReference>
<evidence type="ECO:0000313" key="3">
    <source>
        <dbReference type="Proteomes" id="UP000695562"/>
    </source>
</evidence>
<feature type="domain" description="Single-stranded DNA binding protein Ssb-like OB fold" evidence="1">
    <location>
        <begin position="26"/>
        <end position="111"/>
    </location>
</feature>
<sequence>MSKSPNSNNDVHQPLTKAVFAKVSDLKPMSSGHNLVLKVVSSKVVLEKNRDKKEIISEAVVGDETGTIILTVKNEQNDVVQPGNTIVLRNGIIKVFNGFMRLYVNIWGNIKLSPTPGDFTVNTENDLSAVEYELKRT</sequence>
<dbReference type="AlphaFoldDB" id="A0A8J4PYB4"/>
<dbReference type="InterPro" id="IPR048970">
    <property type="entry name" value="OB_Ssb-like"/>
</dbReference>
<dbReference type="Proteomes" id="UP000695562">
    <property type="component" value="Unassembled WGS sequence"/>
</dbReference>
<gene>
    <name evidence="2" type="ORF">CYY_002308</name>
</gene>
<dbReference type="Gene3D" id="2.40.50.140">
    <property type="entry name" value="Nucleic acid-binding proteins"/>
    <property type="match status" value="1"/>
</dbReference>
<dbReference type="OrthoDB" id="2274046at2759"/>
<proteinExistence type="predicted"/>
<dbReference type="PANTHER" id="PTHR31472">
    <property type="entry name" value="OS05G0244600 PROTEIN"/>
    <property type="match status" value="1"/>
</dbReference>
<evidence type="ECO:0000259" key="1">
    <source>
        <dbReference type="Pfam" id="PF21473"/>
    </source>
</evidence>
<keyword evidence="3" id="KW-1185">Reference proteome</keyword>
<dbReference type="Pfam" id="PF21473">
    <property type="entry name" value="OB_Ssb-like"/>
    <property type="match status" value="1"/>
</dbReference>
<accession>A0A8J4PYB4</accession>
<dbReference type="CDD" id="cd04491">
    <property type="entry name" value="SoSSB_OBF"/>
    <property type="match status" value="1"/>
</dbReference>
<dbReference type="SUPFAM" id="SSF50249">
    <property type="entry name" value="Nucleic acid-binding proteins"/>
    <property type="match status" value="1"/>
</dbReference>
<evidence type="ECO:0000313" key="2">
    <source>
        <dbReference type="EMBL" id="KAF2076403.1"/>
    </source>
</evidence>
<organism evidence="2 3">
    <name type="scientific">Polysphondylium violaceum</name>
    <dbReference type="NCBI Taxonomy" id="133409"/>
    <lineage>
        <taxon>Eukaryota</taxon>
        <taxon>Amoebozoa</taxon>
        <taxon>Evosea</taxon>
        <taxon>Eumycetozoa</taxon>
        <taxon>Dictyostelia</taxon>
        <taxon>Dictyosteliales</taxon>
        <taxon>Dictyosteliaceae</taxon>
        <taxon>Polysphondylium</taxon>
    </lineage>
</organism>